<feature type="domain" description="Flotillin C-terminal" evidence="9">
    <location>
        <begin position="442"/>
        <end position="567"/>
    </location>
</feature>
<keyword evidence="4" id="KW-1003">Cell membrane</keyword>
<evidence type="ECO:0000256" key="6">
    <source>
        <dbReference type="SAM" id="Coils"/>
    </source>
</evidence>
<comment type="subcellular location">
    <subcellularLocation>
        <location evidence="2">Cell membrane</location>
    </subcellularLocation>
    <subcellularLocation>
        <location evidence="1">Membrane</location>
        <topology evidence="1">Single-pass membrane protein</topology>
    </subcellularLocation>
</comment>
<proteinExistence type="inferred from homology"/>
<keyword evidence="5 7" id="KW-0472">Membrane</keyword>
<evidence type="ECO:0008006" key="12">
    <source>
        <dbReference type="Google" id="ProtNLM"/>
    </source>
</evidence>
<dbReference type="PANTHER" id="PTHR13806:SF31">
    <property type="entry name" value="FLOTILLIN-LIKE PROTEIN 1-RELATED"/>
    <property type="match status" value="1"/>
</dbReference>
<dbReference type="SUPFAM" id="SSF117892">
    <property type="entry name" value="Band 7/SPFH domain"/>
    <property type="match status" value="1"/>
</dbReference>
<keyword evidence="7" id="KW-0812">Transmembrane</keyword>
<dbReference type="InterPro" id="IPR031905">
    <property type="entry name" value="Flotillin_C"/>
</dbReference>
<sequence>MMFNGFEVWQVVLAIVGAIVLVLFVFFASMARFLKRPSPSEAIIRIGRNMTDVFIGQACWIVPVFHRASTMSLSTIGLTIRRASHDALVTKDYISTNLSAEFYIRVEPNEDDVKKAARTIGIDEGHASSDAIRVKSQQLLEPKLVGALRAVAAQNDFLALHLNREHFALEVSNALREDLGRNGFTLESVTITELTQTPLSEMRADDIFGASGRQTVTNTVVEKNIAVKKKIQEEAERTAEIAREQEINVATQNRLTREGKAKEEEAAIKAELAKNEAVEARDLQRQSNIAVERARKEQTEQAAEIGKQKVIEAAQVDKERAIEAALVDKQITLTMKAKESAQADAEKAEALALREKADQEVVTVARVAEAERLRRIAIVDAEKLAQQEKIAAEVEAFKKKVEAEAIAAAQRASATGTAEAARFRSQGEADAVKIKAQADADAAELQAVSITKLAEAQREAGLKEAEVLREKIVAQNSKSRDILLQETITTLIHNGPAIVHELMKPAERIGEIKVLNLAGGLGGGNSAGSSANGAGNGTNGFPLLGNALGPIAKTMLETSAVMPLLKEVMKFANVDALKDVVGPVTTPVTTPAPVMPPRPSVQTLTEDDFVLQEGSIK</sequence>
<feature type="transmembrane region" description="Helical" evidence="7">
    <location>
        <begin position="12"/>
        <end position="34"/>
    </location>
</feature>
<dbReference type="Proteomes" id="UP001379533">
    <property type="component" value="Chromosome"/>
</dbReference>
<dbReference type="EMBL" id="CP089982">
    <property type="protein sequence ID" value="WXA97785.1"/>
    <property type="molecule type" value="Genomic_DNA"/>
</dbReference>
<dbReference type="Pfam" id="PF01145">
    <property type="entry name" value="Band_7"/>
    <property type="match status" value="1"/>
</dbReference>
<dbReference type="InterPro" id="IPR027705">
    <property type="entry name" value="Flotillin_fam"/>
</dbReference>
<evidence type="ECO:0000256" key="3">
    <source>
        <dbReference type="ARBA" id="ARBA00007161"/>
    </source>
</evidence>
<keyword evidence="7" id="KW-1133">Transmembrane helix</keyword>
<evidence type="ECO:0000256" key="2">
    <source>
        <dbReference type="ARBA" id="ARBA00004236"/>
    </source>
</evidence>
<evidence type="ECO:0000256" key="5">
    <source>
        <dbReference type="ARBA" id="ARBA00023136"/>
    </source>
</evidence>
<keyword evidence="6" id="KW-0175">Coiled coil</keyword>
<dbReference type="CDD" id="cd03399">
    <property type="entry name" value="SPFH_flotillin"/>
    <property type="match status" value="1"/>
</dbReference>
<reference evidence="10 11" key="1">
    <citation type="submission" date="2021-12" db="EMBL/GenBank/DDBJ databases">
        <title>Discovery of the Pendulisporaceae a myxobacterial family with distinct sporulation behavior and unique specialized metabolism.</title>
        <authorList>
            <person name="Garcia R."/>
            <person name="Popoff A."/>
            <person name="Bader C.D."/>
            <person name="Loehr J."/>
            <person name="Walesch S."/>
            <person name="Walt C."/>
            <person name="Boldt J."/>
            <person name="Bunk B."/>
            <person name="Haeckl F.J.F.P.J."/>
            <person name="Gunesch A.P."/>
            <person name="Birkelbach J."/>
            <person name="Nuebel U."/>
            <person name="Pietschmann T."/>
            <person name="Bach T."/>
            <person name="Mueller R."/>
        </authorList>
    </citation>
    <scope>NUCLEOTIDE SEQUENCE [LARGE SCALE GENOMIC DNA]</scope>
    <source>
        <strain evidence="10 11">MSr12523</strain>
    </source>
</reference>
<keyword evidence="11" id="KW-1185">Reference proteome</keyword>
<dbReference type="InterPro" id="IPR036013">
    <property type="entry name" value="Band_7/SPFH_dom_sf"/>
</dbReference>
<comment type="similarity">
    <text evidence="3">Belongs to the band 7/mec-2 family. Flotillin subfamily.</text>
</comment>
<feature type="coiled-coil region" evidence="6">
    <location>
        <begin position="228"/>
        <end position="281"/>
    </location>
</feature>
<dbReference type="Pfam" id="PF15975">
    <property type="entry name" value="Flot"/>
    <property type="match status" value="1"/>
</dbReference>
<evidence type="ECO:0000256" key="4">
    <source>
        <dbReference type="ARBA" id="ARBA00022475"/>
    </source>
</evidence>
<evidence type="ECO:0000313" key="11">
    <source>
        <dbReference type="Proteomes" id="UP001379533"/>
    </source>
</evidence>
<evidence type="ECO:0000259" key="8">
    <source>
        <dbReference type="Pfam" id="PF01145"/>
    </source>
</evidence>
<dbReference type="InterPro" id="IPR001107">
    <property type="entry name" value="Band_7"/>
</dbReference>
<dbReference type="RefSeq" id="WP_394848402.1">
    <property type="nucleotide sequence ID" value="NZ_CP089982.1"/>
</dbReference>
<accession>A0ABZ2KGI6</accession>
<evidence type="ECO:0000256" key="7">
    <source>
        <dbReference type="SAM" id="Phobius"/>
    </source>
</evidence>
<gene>
    <name evidence="10" type="ORF">LZC95_13190</name>
</gene>
<organism evidence="10 11">
    <name type="scientific">Pendulispora brunnea</name>
    <dbReference type="NCBI Taxonomy" id="2905690"/>
    <lineage>
        <taxon>Bacteria</taxon>
        <taxon>Pseudomonadati</taxon>
        <taxon>Myxococcota</taxon>
        <taxon>Myxococcia</taxon>
        <taxon>Myxococcales</taxon>
        <taxon>Sorangiineae</taxon>
        <taxon>Pendulisporaceae</taxon>
        <taxon>Pendulispora</taxon>
    </lineage>
</organism>
<name>A0ABZ2KGI6_9BACT</name>
<feature type="domain" description="Band 7" evidence="8">
    <location>
        <begin position="59"/>
        <end position="197"/>
    </location>
</feature>
<dbReference type="Gene3D" id="3.30.479.30">
    <property type="entry name" value="Band 7 domain"/>
    <property type="match status" value="1"/>
</dbReference>
<evidence type="ECO:0000259" key="9">
    <source>
        <dbReference type="Pfam" id="PF15975"/>
    </source>
</evidence>
<dbReference type="PANTHER" id="PTHR13806">
    <property type="entry name" value="FLOTILLIN-RELATED"/>
    <property type="match status" value="1"/>
</dbReference>
<evidence type="ECO:0000313" key="10">
    <source>
        <dbReference type="EMBL" id="WXA97785.1"/>
    </source>
</evidence>
<evidence type="ECO:0000256" key="1">
    <source>
        <dbReference type="ARBA" id="ARBA00004167"/>
    </source>
</evidence>
<protein>
    <recommendedName>
        <fullName evidence="12">Band 7 domain-containing protein</fullName>
    </recommendedName>
</protein>